<evidence type="ECO:0000313" key="3">
    <source>
        <dbReference type="Proteomes" id="UP000184066"/>
    </source>
</evidence>
<gene>
    <name evidence="2" type="ORF">SAMN05216200_1147</name>
</gene>
<dbReference type="AlphaFoldDB" id="A0A1M7U1D3"/>
<proteinExistence type="predicted"/>
<organism evidence="2 3">
    <name type="scientific">Oceanicella actignis</name>
    <dbReference type="NCBI Taxonomy" id="1189325"/>
    <lineage>
        <taxon>Bacteria</taxon>
        <taxon>Pseudomonadati</taxon>
        <taxon>Pseudomonadota</taxon>
        <taxon>Alphaproteobacteria</taxon>
        <taxon>Rhodobacterales</taxon>
        <taxon>Paracoccaceae</taxon>
        <taxon>Oceanicella</taxon>
    </lineage>
</organism>
<accession>A0A1M7U1D3</accession>
<evidence type="ECO:0000259" key="1">
    <source>
        <dbReference type="Pfam" id="PF24243"/>
    </source>
</evidence>
<name>A0A1M7U1D3_9RHOB</name>
<reference evidence="2 3" key="1">
    <citation type="submission" date="2016-12" db="EMBL/GenBank/DDBJ databases">
        <authorList>
            <person name="Song W.-J."/>
            <person name="Kurnit D.M."/>
        </authorList>
    </citation>
    <scope>NUCLEOTIDE SEQUENCE [LARGE SCALE GENOMIC DNA]</scope>
    <source>
        <strain evidence="2 3">CGMCC 1.10808</strain>
    </source>
</reference>
<dbReference type="Pfam" id="PF24243">
    <property type="entry name" value="Phage_tail_C"/>
    <property type="match status" value="1"/>
</dbReference>
<evidence type="ECO:0000313" key="2">
    <source>
        <dbReference type="EMBL" id="SHN76831.1"/>
    </source>
</evidence>
<keyword evidence="3" id="KW-1185">Reference proteome</keyword>
<dbReference type="Proteomes" id="UP000184066">
    <property type="component" value="Unassembled WGS sequence"/>
</dbReference>
<protein>
    <recommendedName>
        <fullName evidence="1">Minor tail protein gp31 C-terminal domain-containing protein</fullName>
    </recommendedName>
</protein>
<dbReference type="RefSeq" id="WP_072748418.1">
    <property type="nucleotide sequence ID" value="NZ_FOHL01000001.1"/>
</dbReference>
<dbReference type="STRING" id="1189325.SAMN04488119_101415"/>
<sequence>MTERTRADFLNQVAAKVDTTGQGGTSGQDLIDLLTDAADSFAMAASVPGATSDLMNDGAGDAAGPFVASADVARIVTLTQAEYDALAAPDAATLYIVNG</sequence>
<feature type="domain" description="Minor tail protein gp31 C-terminal" evidence="1">
    <location>
        <begin position="74"/>
        <end position="97"/>
    </location>
</feature>
<dbReference type="EMBL" id="FRDL01000014">
    <property type="protein sequence ID" value="SHN76831.1"/>
    <property type="molecule type" value="Genomic_DNA"/>
</dbReference>
<dbReference type="InterPro" id="IPR056923">
    <property type="entry name" value="Minor_tail_gp31_C"/>
</dbReference>